<feature type="transmembrane region" description="Helical" evidence="6">
    <location>
        <begin position="117"/>
        <end position="142"/>
    </location>
</feature>
<keyword evidence="2" id="KW-1003">Cell membrane</keyword>
<sequence>MIDLSAWLQGFVLGLGMFICPGPKDVLILREALAGRSPLQLIGIGTGSDVVLIALGILGLSAALQAAPSLQWGAQVFGIALLLLHGALAARSAFSHRGPASHTRLAGASGSRGLRQLLFVSLFNPAAWLDTVLVIGTVGAALPVGLRASYAAGAVTASLAWFVLWVLGARQTRRWMGSAHAWRLLDAGIALAMMGMAFWIACGL</sequence>
<evidence type="ECO:0000256" key="3">
    <source>
        <dbReference type="ARBA" id="ARBA00022692"/>
    </source>
</evidence>
<evidence type="ECO:0000256" key="2">
    <source>
        <dbReference type="ARBA" id="ARBA00022475"/>
    </source>
</evidence>
<feature type="transmembrane region" description="Helical" evidence="6">
    <location>
        <begin position="72"/>
        <end position="94"/>
    </location>
</feature>
<evidence type="ECO:0000256" key="6">
    <source>
        <dbReference type="SAM" id="Phobius"/>
    </source>
</evidence>
<evidence type="ECO:0000313" key="9">
    <source>
        <dbReference type="EMBL" id="VFR87279.1"/>
    </source>
</evidence>
<comment type="subcellular location">
    <subcellularLocation>
        <location evidence="1">Cell membrane</location>
        <topology evidence="1">Multi-pass membrane protein</topology>
    </subcellularLocation>
</comment>
<dbReference type="Pfam" id="PF01810">
    <property type="entry name" value="LysE"/>
    <property type="match status" value="1"/>
</dbReference>
<gene>
    <name evidence="7" type="ORF">ANDA3_1109</name>
    <name evidence="8" type="ORF">DAR2_0979</name>
    <name evidence="9" type="ORF">DAR3_0976</name>
</gene>
<accession>A0A484PF53</accession>
<dbReference type="PANTHER" id="PTHR30086:SF20">
    <property type="entry name" value="ARGININE EXPORTER PROTEIN ARGO-RELATED"/>
    <property type="match status" value="1"/>
</dbReference>
<feature type="transmembrane region" description="Helical" evidence="6">
    <location>
        <begin position="41"/>
        <end position="66"/>
    </location>
</feature>
<proteinExistence type="predicted"/>
<dbReference type="EMBL" id="CAADIL010000003">
    <property type="protein sequence ID" value="VFR61304.1"/>
    <property type="molecule type" value="Genomic_DNA"/>
</dbReference>
<feature type="transmembrane region" description="Helical" evidence="6">
    <location>
        <begin position="6"/>
        <end position="29"/>
    </location>
</feature>
<dbReference type="InterPro" id="IPR001123">
    <property type="entry name" value="LeuE-type"/>
</dbReference>
<evidence type="ECO:0000256" key="1">
    <source>
        <dbReference type="ARBA" id="ARBA00004651"/>
    </source>
</evidence>
<evidence type="ECO:0000256" key="5">
    <source>
        <dbReference type="ARBA" id="ARBA00023136"/>
    </source>
</evidence>
<reference evidence="7" key="1">
    <citation type="submission" date="2019-03" db="EMBL/GenBank/DDBJ databases">
        <authorList>
            <person name="Danneels B."/>
        </authorList>
    </citation>
    <scope>NUCLEOTIDE SEQUENCE</scope>
</reference>
<dbReference type="GO" id="GO:0005886">
    <property type="term" value="C:plasma membrane"/>
    <property type="evidence" value="ECO:0007669"/>
    <property type="project" value="UniProtKB-SubCell"/>
</dbReference>
<keyword evidence="3 6" id="KW-0812">Transmembrane</keyword>
<keyword evidence="4 6" id="KW-1133">Transmembrane helix</keyword>
<keyword evidence="5 6" id="KW-0472">Membrane</keyword>
<feature type="transmembrane region" description="Helical" evidence="6">
    <location>
        <begin position="181"/>
        <end position="201"/>
    </location>
</feature>
<evidence type="ECO:0000256" key="4">
    <source>
        <dbReference type="ARBA" id="ARBA00022989"/>
    </source>
</evidence>
<feature type="transmembrane region" description="Helical" evidence="6">
    <location>
        <begin position="148"/>
        <end position="169"/>
    </location>
</feature>
<name>A0A484PF53_9ZZZZ</name>
<dbReference type="EMBL" id="CAADIC010000003">
    <property type="protein sequence ID" value="VFR23300.1"/>
    <property type="molecule type" value="Genomic_DNA"/>
</dbReference>
<dbReference type="EMBL" id="CAADIJ010000028">
    <property type="protein sequence ID" value="VFR87279.1"/>
    <property type="molecule type" value="Genomic_DNA"/>
</dbReference>
<evidence type="ECO:0000313" key="7">
    <source>
        <dbReference type="EMBL" id="VFR23300.1"/>
    </source>
</evidence>
<dbReference type="GO" id="GO:0015171">
    <property type="term" value="F:amino acid transmembrane transporter activity"/>
    <property type="evidence" value="ECO:0007669"/>
    <property type="project" value="TreeGrafter"/>
</dbReference>
<organism evidence="7">
    <name type="scientific">plant metagenome</name>
    <dbReference type="NCBI Taxonomy" id="1297885"/>
    <lineage>
        <taxon>unclassified sequences</taxon>
        <taxon>metagenomes</taxon>
        <taxon>organismal metagenomes</taxon>
    </lineage>
</organism>
<dbReference type="PANTHER" id="PTHR30086">
    <property type="entry name" value="ARGININE EXPORTER PROTEIN ARGO"/>
    <property type="match status" value="1"/>
</dbReference>
<protein>
    <submittedName>
        <fullName evidence="7">Transporter, LysE family</fullName>
    </submittedName>
</protein>
<dbReference type="AlphaFoldDB" id="A0A484PF53"/>
<evidence type="ECO:0000313" key="8">
    <source>
        <dbReference type="EMBL" id="VFR61304.1"/>
    </source>
</evidence>